<dbReference type="Proteomes" id="UP000825886">
    <property type="component" value="Chromosome"/>
</dbReference>
<dbReference type="InterPro" id="IPR036968">
    <property type="entry name" value="Enolpyruvate_Tfrase_sf"/>
</dbReference>
<feature type="modified residue" description="2-(S-cysteinyl)pyruvic acid O-phosphothioketal" evidence="13">
    <location>
        <position position="115"/>
    </location>
</feature>
<dbReference type="CDD" id="cd01555">
    <property type="entry name" value="UdpNAET"/>
    <property type="match status" value="1"/>
</dbReference>
<evidence type="ECO:0000256" key="13">
    <source>
        <dbReference type="HAMAP-Rule" id="MF_00111"/>
    </source>
</evidence>
<dbReference type="RefSeq" id="WP_222159221.1">
    <property type="nucleotide sequence ID" value="NZ_CP081864.1"/>
</dbReference>
<feature type="active site" description="Proton donor" evidence="13">
    <location>
        <position position="115"/>
    </location>
</feature>
<dbReference type="EC" id="2.5.1.7" evidence="13"/>
<evidence type="ECO:0000256" key="4">
    <source>
        <dbReference type="ARBA" id="ARBA00022618"/>
    </source>
</evidence>
<dbReference type="InterPro" id="IPR001986">
    <property type="entry name" value="Enolpyruvate_Tfrase_dom"/>
</dbReference>
<comment type="catalytic activity">
    <reaction evidence="12 13">
        <text>phosphoenolpyruvate + UDP-N-acetyl-alpha-D-glucosamine = UDP-N-acetyl-3-O-(1-carboxyvinyl)-alpha-D-glucosamine + phosphate</text>
        <dbReference type="Rhea" id="RHEA:18681"/>
        <dbReference type="ChEBI" id="CHEBI:43474"/>
        <dbReference type="ChEBI" id="CHEBI:57705"/>
        <dbReference type="ChEBI" id="CHEBI:58702"/>
        <dbReference type="ChEBI" id="CHEBI:68483"/>
        <dbReference type="EC" id="2.5.1.7"/>
    </reaction>
</comment>
<dbReference type="PANTHER" id="PTHR43783:SF1">
    <property type="entry name" value="UDP-N-ACETYLGLUCOSAMINE 1-CARBOXYVINYLTRANSFERASE"/>
    <property type="match status" value="1"/>
</dbReference>
<dbReference type="InterPro" id="IPR050068">
    <property type="entry name" value="MurA_subfamily"/>
</dbReference>
<dbReference type="InterPro" id="IPR013792">
    <property type="entry name" value="RNA3'P_cycl/enolpyr_Trfase_a/b"/>
</dbReference>
<evidence type="ECO:0000256" key="6">
    <source>
        <dbReference type="ARBA" id="ARBA00022960"/>
    </source>
</evidence>
<feature type="binding site" evidence="13">
    <location>
        <position position="327"/>
    </location>
    <ligand>
        <name>UDP-N-acetyl-alpha-D-glucosamine</name>
        <dbReference type="ChEBI" id="CHEBI:57705"/>
    </ligand>
</feature>
<feature type="binding site" evidence="13">
    <location>
        <begin position="160"/>
        <end position="163"/>
    </location>
    <ligand>
        <name>UDP-N-acetyl-alpha-D-glucosamine</name>
        <dbReference type="ChEBI" id="CHEBI:57705"/>
    </ligand>
</feature>
<keyword evidence="7 13" id="KW-0573">Peptidoglycan synthesis</keyword>
<keyword evidence="4 13" id="KW-0132">Cell division</keyword>
<dbReference type="EMBL" id="CP081864">
    <property type="protein sequence ID" value="QZN96162.1"/>
    <property type="molecule type" value="Genomic_DNA"/>
</dbReference>
<reference evidence="15 16" key="1">
    <citation type="submission" date="2021-08" db="EMBL/GenBank/DDBJ databases">
        <title>Culture and genomic analysis of Symbiopectobacterium purcellii sp. nov. gen. nov., isolated from the leafhopper Empoasca decipiens.</title>
        <authorList>
            <person name="Nadal-Jimenez P."/>
            <person name="Siozios S."/>
            <person name="Halliday N."/>
            <person name="Camara M."/>
            <person name="Hurst G.D.D."/>
        </authorList>
    </citation>
    <scope>NUCLEOTIDE SEQUENCE [LARGE SCALE GENOMIC DNA]</scope>
    <source>
        <strain evidence="15 16">SyEd1</strain>
    </source>
</reference>
<evidence type="ECO:0000256" key="12">
    <source>
        <dbReference type="ARBA" id="ARBA00047527"/>
    </source>
</evidence>
<keyword evidence="10 13" id="KW-0670">Pyruvate</keyword>
<sequence>MDKFRVQGPTRLTGEVTISGAKNAALPILFAALLAEAPVEIQNVPKLRDIDTTMKMLSQLGAHVTRNGSVHVDARDVNVFCAPYDLVKTMRASIWALGPLVARFGQGQVSLPGGCAIGARPVDLHITGLEQLGAKIVLEEGYVKATVDGRLQGAHIVMDKVSVGATVTIMTAATLAEGTTIIENAAREPEIVDTAGFLNAMGAKITGAGSDKIVIEGVERLGGGVYRVLPDRIETGTFLVAAAVSRGSIVCRNTRPDTLDAVLAKLRDAGADIEVGEDWISLDMHGKRPKAVTVRTSPHPGFPTDMQAQFSLLNLVAEGTGVITETIFENRFMHVPELIRMGAQAEIESNTVICHGVDTLSGAQVMATDLRASASLVLAGCIAEGTTLVDRIYHIDRGYERIEDKLRGLGANIERVSGNDA</sequence>
<evidence type="ECO:0000313" key="15">
    <source>
        <dbReference type="EMBL" id="QZN96162.1"/>
    </source>
</evidence>
<accession>A0ABX9AMC7</accession>
<evidence type="ECO:0000313" key="16">
    <source>
        <dbReference type="Proteomes" id="UP000825886"/>
    </source>
</evidence>
<protein>
    <recommendedName>
        <fullName evidence="13">UDP-N-acetylglucosamine 1-carboxyvinyltransferase</fullName>
        <ecNumber evidence="13">2.5.1.7</ecNumber>
    </recommendedName>
    <alternativeName>
        <fullName evidence="13">Enoylpyruvate transferase</fullName>
    </alternativeName>
    <alternativeName>
        <fullName evidence="13">UDP-N-acetylglucosamine enolpyruvyl transferase</fullName>
        <shortName evidence="13">EPT</shortName>
    </alternativeName>
</protein>
<dbReference type="PANTHER" id="PTHR43783">
    <property type="entry name" value="UDP-N-ACETYLGLUCOSAMINE 1-CARBOXYVINYLTRANSFERASE"/>
    <property type="match status" value="1"/>
</dbReference>
<dbReference type="NCBIfam" id="NF006873">
    <property type="entry name" value="PRK09369.1"/>
    <property type="match status" value="1"/>
</dbReference>
<dbReference type="Pfam" id="PF00275">
    <property type="entry name" value="EPSP_synthase"/>
    <property type="match status" value="1"/>
</dbReference>
<proteinExistence type="inferred from homology"/>
<dbReference type="InterPro" id="IPR005750">
    <property type="entry name" value="UDP_GlcNAc_COvinyl_MurA"/>
</dbReference>
<keyword evidence="5 13" id="KW-0808">Transferase</keyword>
<feature type="domain" description="Enolpyruvate transferase" evidence="14">
    <location>
        <begin position="6"/>
        <end position="406"/>
    </location>
</feature>
<evidence type="ECO:0000256" key="11">
    <source>
        <dbReference type="ARBA" id="ARBA00038367"/>
    </source>
</evidence>
<comment type="pathway">
    <text evidence="2 13">Cell wall biogenesis; peptidoglycan biosynthesis.</text>
</comment>
<dbReference type="HAMAP" id="MF_00111">
    <property type="entry name" value="MurA"/>
    <property type="match status" value="1"/>
</dbReference>
<keyword evidence="3 13" id="KW-0963">Cytoplasm</keyword>
<evidence type="ECO:0000256" key="9">
    <source>
        <dbReference type="ARBA" id="ARBA00023316"/>
    </source>
</evidence>
<gene>
    <name evidence="13 15" type="primary">murA</name>
    <name evidence="15" type="ORF">K6K13_01330</name>
</gene>
<feature type="binding site" evidence="13">
    <location>
        <position position="91"/>
    </location>
    <ligand>
        <name>UDP-N-acetyl-alpha-D-glucosamine</name>
        <dbReference type="ChEBI" id="CHEBI:57705"/>
    </ligand>
</feature>
<keyword evidence="6 13" id="KW-0133">Cell shape</keyword>
<evidence type="ECO:0000256" key="3">
    <source>
        <dbReference type="ARBA" id="ARBA00022490"/>
    </source>
</evidence>
<feature type="binding site" evidence="13">
    <location>
        <begin position="120"/>
        <end position="124"/>
    </location>
    <ligand>
        <name>UDP-N-acetyl-alpha-D-glucosamine</name>
        <dbReference type="ChEBI" id="CHEBI:57705"/>
    </ligand>
</feature>
<keyword evidence="16" id="KW-1185">Reference proteome</keyword>
<evidence type="ECO:0000256" key="7">
    <source>
        <dbReference type="ARBA" id="ARBA00022984"/>
    </source>
</evidence>
<evidence type="ECO:0000259" key="14">
    <source>
        <dbReference type="Pfam" id="PF00275"/>
    </source>
</evidence>
<comment type="subcellular location">
    <subcellularLocation>
        <location evidence="1 13">Cytoplasm</location>
    </subcellularLocation>
</comment>
<dbReference type="GO" id="GO:0008760">
    <property type="term" value="F:UDP-N-acetylglucosamine 1-carboxyvinyltransferase activity"/>
    <property type="evidence" value="ECO:0007669"/>
    <property type="project" value="UniProtKB-EC"/>
</dbReference>
<feature type="binding site" evidence="13">
    <location>
        <begin position="22"/>
        <end position="23"/>
    </location>
    <ligand>
        <name>phosphoenolpyruvate</name>
        <dbReference type="ChEBI" id="CHEBI:58702"/>
    </ligand>
</feature>
<evidence type="ECO:0000256" key="1">
    <source>
        <dbReference type="ARBA" id="ARBA00004496"/>
    </source>
</evidence>
<evidence type="ECO:0000256" key="10">
    <source>
        <dbReference type="ARBA" id="ARBA00023317"/>
    </source>
</evidence>
<comment type="similarity">
    <text evidence="11 13">Belongs to the EPSP synthase family. MurA subfamily.</text>
</comment>
<evidence type="ECO:0000256" key="5">
    <source>
        <dbReference type="ARBA" id="ARBA00022679"/>
    </source>
</evidence>
<comment type="function">
    <text evidence="13">Cell wall formation. Adds enolpyruvyl to UDP-N-acetylglucosamine.</text>
</comment>
<dbReference type="SUPFAM" id="SSF55205">
    <property type="entry name" value="EPT/RTPC-like"/>
    <property type="match status" value="1"/>
</dbReference>
<organism evidence="15 16">
    <name type="scientific">Symbiopectobacterium purcellii</name>
    <dbReference type="NCBI Taxonomy" id="2871826"/>
    <lineage>
        <taxon>Bacteria</taxon>
        <taxon>Pseudomonadati</taxon>
        <taxon>Pseudomonadota</taxon>
        <taxon>Gammaproteobacteria</taxon>
        <taxon>Enterobacterales</taxon>
        <taxon>Enterobacteriaceae</taxon>
    </lineage>
</organism>
<evidence type="ECO:0000256" key="8">
    <source>
        <dbReference type="ARBA" id="ARBA00023306"/>
    </source>
</evidence>
<keyword evidence="8 13" id="KW-0131">Cell cycle</keyword>
<name>A0ABX9AMC7_9ENTR</name>
<keyword evidence="9 13" id="KW-0961">Cell wall biogenesis/degradation</keyword>
<evidence type="ECO:0000256" key="2">
    <source>
        <dbReference type="ARBA" id="ARBA00004752"/>
    </source>
</evidence>
<dbReference type="NCBIfam" id="TIGR01072">
    <property type="entry name" value="murA"/>
    <property type="match status" value="1"/>
</dbReference>
<dbReference type="Gene3D" id="3.65.10.10">
    <property type="entry name" value="Enolpyruvate transferase domain"/>
    <property type="match status" value="2"/>
</dbReference>
<feature type="binding site" evidence="13">
    <location>
        <position position="305"/>
    </location>
    <ligand>
        <name>UDP-N-acetyl-alpha-D-glucosamine</name>
        <dbReference type="ChEBI" id="CHEBI:57705"/>
    </ligand>
</feature>